<keyword evidence="1" id="KW-0732">Signal</keyword>
<dbReference type="OrthoDB" id="206891at2759"/>
<reference evidence="2 3" key="1">
    <citation type="journal article" date="2014" name="Mol. Plant">
        <title>Chromosome Scale Genome Assembly and Transcriptome Profiling of Nannochloropsis gaditana in Nitrogen Depletion.</title>
        <authorList>
            <person name="Corteggiani Carpinelli E."/>
            <person name="Telatin A."/>
            <person name="Vitulo N."/>
            <person name="Forcato C."/>
            <person name="D'Angelo M."/>
            <person name="Schiavon R."/>
            <person name="Vezzi A."/>
            <person name="Giacometti G.M."/>
            <person name="Morosinotto T."/>
            <person name="Valle G."/>
        </authorList>
    </citation>
    <scope>NUCLEOTIDE SEQUENCE [LARGE SCALE GENOMIC DNA]</scope>
    <source>
        <strain evidence="2 3">B-31</strain>
    </source>
</reference>
<comment type="caution">
    <text evidence="2">The sequence shown here is derived from an EMBL/GenBank/DDBJ whole genome shotgun (WGS) entry which is preliminary data.</text>
</comment>
<sequence length="315" mass="34356">MPHGRPCFLPSTMIGSVLMLLLASASSFFFKSPYPAATATSGACMARHPNGRSRAVLMPYANDQQGDGIASSTNESPIRAAVVTDKAKADSEGSRSKQSQNVTLLQALRPGMRLHGGVVGVTEFAAFLDVKVVREGPGGKLVRCNAMLHPHDVPEGIKLLRDSHNQPLPLETDPNVIRRGIHVSVYVKDVFPNSGRFSVTLDPSIDKAKVIAARKQKRLLGKKRNKVKKLEGVEEGAEKQARVVKLLRTALLLDIGMPVPAFLPHNYIPDTVPLESIRHLGALLRVRIKERTDRQIKCEMIEVEPPSDCGSETKV</sequence>
<evidence type="ECO:0000313" key="2">
    <source>
        <dbReference type="EMBL" id="EWM25858.1"/>
    </source>
</evidence>
<name>W7TQN5_9STRA</name>
<evidence type="ECO:0000256" key="1">
    <source>
        <dbReference type="SAM" id="SignalP"/>
    </source>
</evidence>
<feature type="chain" id="PRO_5004904536" evidence="1">
    <location>
        <begin position="28"/>
        <end position="315"/>
    </location>
</feature>
<keyword evidence="3" id="KW-1185">Reference proteome</keyword>
<evidence type="ECO:0000313" key="3">
    <source>
        <dbReference type="Proteomes" id="UP000019335"/>
    </source>
</evidence>
<dbReference type="EMBL" id="AZIL01000829">
    <property type="protein sequence ID" value="EWM25858.1"/>
    <property type="molecule type" value="Genomic_DNA"/>
</dbReference>
<organism evidence="2 3">
    <name type="scientific">Nannochloropsis gaditana</name>
    <dbReference type="NCBI Taxonomy" id="72520"/>
    <lineage>
        <taxon>Eukaryota</taxon>
        <taxon>Sar</taxon>
        <taxon>Stramenopiles</taxon>
        <taxon>Ochrophyta</taxon>
        <taxon>Eustigmatophyceae</taxon>
        <taxon>Eustigmatales</taxon>
        <taxon>Monodopsidaceae</taxon>
        <taxon>Nannochloropsis</taxon>
    </lineage>
</organism>
<accession>W7TQN5</accession>
<proteinExistence type="predicted"/>
<feature type="signal peptide" evidence="1">
    <location>
        <begin position="1"/>
        <end position="27"/>
    </location>
</feature>
<protein>
    <submittedName>
        <fullName evidence="2">Nucleic acid-binding protein</fullName>
    </submittedName>
</protein>
<gene>
    <name evidence="2" type="ORF">Naga_100054g13</name>
</gene>
<dbReference type="AlphaFoldDB" id="W7TQN5"/>
<dbReference type="Proteomes" id="UP000019335">
    <property type="component" value="Chromosome 10"/>
</dbReference>